<evidence type="ECO:0000313" key="1">
    <source>
        <dbReference type="EMBL" id="CAD8167196.1"/>
    </source>
</evidence>
<gene>
    <name evidence="1" type="ORF">POCTA_138.1.T0490246</name>
</gene>
<keyword evidence="2" id="KW-1185">Reference proteome</keyword>
<reference evidence="1" key="1">
    <citation type="submission" date="2021-01" db="EMBL/GenBank/DDBJ databases">
        <authorList>
            <consortium name="Genoscope - CEA"/>
            <person name="William W."/>
        </authorList>
    </citation>
    <scope>NUCLEOTIDE SEQUENCE</scope>
</reference>
<dbReference type="OrthoDB" id="290465at2759"/>
<proteinExistence type="predicted"/>
<name>A0A8S1UXJ0_PAROT</name>
<dbReference type="OMA" id="RKNSHPQ"/>
<dbReference type="EMBL" id="CAJJDP010000049">
    <property type="protein sequence ID" value="CAD8167196.1"/>
    <property type="molecule type" value="Genomic_DNA"/>
</dbReference>
<evidence type="ECO:0000313" key="2">
    <source>
        <dbReference type="Proteomes" id="UP000683925"/>
    </source>
</evidence>
<dbReference type="AlphaFoldDB" id="A0A8S1UXJ0"/>
<sequence length="101" mass="11841">MFIIKTRKNSHPQPFSYYEIKIHEVKSYPSQRALVSEQNQQNYLKLRLGTTNTNPISVQSRSKTLAHIKKEKVIPQEINYNIAYKKIFSQKNLFQLMGGNI</sequence>
<organism evidence="1 2">
    <name type="scientific">Paramecium octaurelia</name>
    <dbReference type="NCBI Taxonomy" id="43137"/>
    <lineage>
        <taxon>Eukaryota</taxon>
        <taxon>Sar</taxon>
        <taxon>Alveolata</taxon>
        <taxon>Ciliophora</taxon>
        <taxon>Intramacronucleata</taxon>
        <taxon>Oligohymenophorea</taxon>
        <taxon>Peniculida</taxon>
        <taxon>Parameciidae</taxon>
        <taxon>Paramecium</taxon>
    </lineage>
</organism>
<protein>
    <submittedName>
        <fullName evidence="1">Uncharacterized protein</fullName>
    </submittedName>
</protein>
<dbReference type="Proteomes" id="UP000683925">
    <property type="component" value="Unassembled WGS sequence"/>
</dbReference>
<accession>A0A8S1UXJ0</accession>
<comment type="caution">
    <text evidence="1">The sequence shown here is derived from an EMBL/GenBank/DDBJ whole genome shotgun (WGS) entry which is preliminary data.</text>
</comment>